<comment type="subcellular location">
    <subcellularLocation>
        <location evidence="1">Nucleus</location>
    </subcellularLocation>
</comment>
<feature type="compositionally biased region" description="Polar residues" evidence="3">
    <location>
        <begin position="275"/>
        <end position="290"/>
    </location>
</feature>
<evidence type="ECO:0000256" key="1">
    <source>
        <dbReference type="ARBA" id="ARBA00004123"/>
    </source>
</evidence>
<dbReference type="GO" id="GO:0006611">
    <property type="term" value="P:protein export from nucleus"/>
    <property type="evidence" value="ECO:0007669"/>
    <property type="project" value="TreeGrafter"/>
</dbReference>
<evidence type="ECO:0000313" key="5">
    <source>
        <dbReference type="EMBL" id="JAS83715.1"/>
    </source>
</evidence>
<feature type="compositionally biased region" description="Polar residues" evidence="3">
    <location>
        <begin position="8"/>
        <end position="32"/>
    </location>
</feature>
<dbReference type="EMBL" id="GECU01023991">
    <property type="protein sequence ID" value="JAS83715.1"/>
    <property type="molecule type" value="Transcribed_RNA"/>
</dbReference>
<feature type="region of interest" description="Disordered" evidence="3">
    <location>
        <begin position="392"/>
        <end position="411"/>
    </location>
</feature>
<evidence type="ECO:0000256" key="3">
    <source>
        <dbReference type="SAM" id="MobiDB-lite"/>
    </source>
</evidence>
<dbReference type="Pfam" id="PF00638">
    <property type="entry name" value="Ran_BP1"/>
    <property type="match status" value="1"/>
</dbReference>
<dbReference type="AlphaFoldDB" id="A0A1B6I9V4"/>
<dbReference type="GO" id="GO:0005634">
    <property type="term" value="C:nucleus"/>
    <property type="evidence" value="ECO:0007669"/>
    <property type="project" value="UniProtKB-SubCell"/>
</dbReference>
<dbReference type="InterPro" id="IPR011993">
    <property type="entry name" value="PH-like_dom_sf"/>
</dbReference>
<feature type="compositionally biased region" description="Polar residues" evidence="3">
    <location>
        <begin position="55"/>
        <end position="66"/>
    </location>
</feature>
<dbReference type="SMART" id="SM00160">
    <property type="entry name" value="RanBD"/>
    <property type="match status" value="1"/>
</dbReference>
<dbReference type="InterPro" id="IPR000156">
    <property type="entry name" value="Ran_bind_dom"/>
</dbReference>
<dbReference type="InterPro" id="IPR045255">
    <property type="entry name" value="RanBP1-like"/>
</dbReference>
<feature type="region of interest" description="Disordered" evidence="3">
    <location>
        <begin position="1"/>
        <end position="66"/>
    </location>
</feature>
<feature type="domain" description="RanBD1" evidence="4">
    <location>
        <begin position="410"/>
        <end position="499"/>
    </location>
</feature>
<gene>
    <name evidence="5" type="ORF">g.20134</name>
</gene>
<reference evidence="5" key="1">
    <citation type="submission" date="2015-11" db="EMBL/GenBank/DDBJ databases">
        <title>De novo transcriptome assembly of four potential Pierce s Disease insect vectors from Arizona vineyards.</title>
        <authorList>
            <person name="Tassone E.E."/>
        </authorList>
    </citation>
    <scope>NUCLEOTIDE SEQUENCE</scope>
</reference>
<sequence length="559" mass="60172">MEEKPTAENASKLPNSLQQSAEKPEDVSTNGTPFGAARKRRKGINILRPPMFNPDTASGSSPPIFGSDTSTSQFNVIKSPLLGTSPSQSSIFNKPSAFGSFGDSEKGSLDVSTNGTISCSSFAAARKGPNIFLPSTCSPNAASETTVRVFGSDTSTSQFNVVKSPLFGNVPRKNSIFLRPSVFSLAEREKDMDLKRSFNSFGVSPRKTAPVLLRASQLGSSTSPAATPASSTTNNSIPSFVLSPAKLSNPFCKAALDNDDSSSTSETTTCSEASNIPSQESEKQANSSKQCSEVSKVSFVPLASSDCTSSPCKSQPQAPTGATPTVPTFVFGQNLHERVEVSSETVRSEAETSGAAATNSSNCSSEASVTNGVTPEMLFTSVIQRERPDIQSEMANDERKRKSLSEAAREYEESRAVKRKYEEVTVKTGEEEEINILQINCKLFAFNKDKSNWVERGRGTLRLNDLSVENRTQSRVVMRVSGSLRVVLNTKIWAEMTVDRPSDKSVRLTALDSSGEIKVFLVMAGVKEIDQLFKALDWRVSNQKKLAAASEKSTETNAS</sequence>
<keyword evidence="2" id="KW-0539">Nucleus</keyword>
<evidence type="ECO:0000256" key="2">
    <source>
        <dbReference type="ARBA" id="ARBA00023242"/>
    </source>
</evidence>
<feature type="compositionally biased region" description="Low complexity" evidence="3">
    <location>
        <begin position="261"/>
        <end position="274"/>
    </location>
</feature>
<organism evidence="5">
    <name type="scientific">Homalodisca liturata</name>
    <dbReference type="NCBI Taxonomy" id="320908"/>
    <lineage>
        <taxon>Eukaryota</taxon>
        <taxon>Metazoa</taxon>
        <taxon>Ecdysozoa</taxon>
        <taxon>Arthropoda</taxon>
        <taxon>Hexapoda</taxon>
        <taxon>Insecta</taxon>
        <taxon>Pterygota</taxon>
        <taxon>Neoptera</taxon>
        <taxon>Paraneoptera</taxon>
        <taxon>Hemiptera</taxon>
        <taxon>Auchenorrhyncha</taxon>
        <taxon>Membracoidea</taxon>
        <taxon>Cicadellidae</taxon>
        <taxon>Cicadellinae</taxon>
        <taxon>Proconiini</taxon>
        <taxon>Homalodisca</taxon>
    </lineage>
</organism>
<protein>
    <recommendedName>
        <fullName evidence="4">RanBD1 domain-containing protein</fullName>
    </recommendedName>
</protein>
<feature type="region of interest" description="Disordered" evidence="3">
    <location>
        <begin position="307"/>
        <end position="326"/>
    </location>
</feature>
<proteinExistence type="predicted"/>
<feature type="region of interest" description="Disordered" evidence="3">
    <location>
        <begin position="342"/>
        <end position="369"/>
    </location>
</feature>
<evidence type="ECO:0000259" key="4">
    <source>
        <dbReference type="PROSITE" id="PS50196"/>
    </source>
</evidence>
<feature type="region of interest" description="Disordered" evidence="3">
    <location>
        <begin position="257"/>
        <end position="290"/>
    </location>
</feature>
<name>A0A1B6I9V4_9HEMI</name>
<dbReference type="PANTHER" id="PTHR23138">
    <property type="entry name" value="RAN BINDING PROTEIN"/>
    <property type="match status" value="1"/>
</dbReference>
<accession>A0A1B6I9V4</accession>
<dbReference type="CDD" id="cd13180">
    <property type="entry name" value="RanBD_RanBP3"/>
    <property type="match status" value="1"/>
</dbReference>
<dbReference type="PANTHER" id="PTHR23138:SF142">
    <property type="entry name" value="RAN-BINDING PROTEIN 3B-RELATED"/>
    <property type="match status" value="1"/>
</dbReference>
<dbReference type="Gene3D" id="2.30.29.30">
    <property type="entry name" value="Pleckstrin-homology domain (PH domain)/Phosphotyrosine-binding domain (PTB)"/>
    <property type="match status" value="1"/>
</dbReference>
<dbReference type="PROSITE" id="PS50196">
    <property type="entry name" value="RANBD1"/>
    <property type="match status" value="1"/>
</dbReference>
<dbReference type="SUPFAM" id="SSF50729">
    <property type="entry name" value="PH domain-like"/>
    <property type="match status" value="1"/>
</dbReference>
<feature type="compositionally biased region" description="Polar residues" evidence="3">
    <location>
        <begin position="355"/>
        <end position="369"/>
    </location>
</feature>